<proteinExistence type="predicted"/>
<evidence type="ECO:0000313" key="4">
    <source>
        <dbReference type="Proteomes" id="UP001221686"/>
    </source>
</evidence>
<evidence type="ECO:0000259" key="2">
    <source>
        <dbReference type="Pfam" id="PF20032"/>
    </source>
</evidence>
<keyword evidence="1" id="KW-0732">Signal</keyword>
<accession>A0ABT5DPP6</accession>
<evidence type="ECO:0000256" key="1">
    <source>
        <dbReference type="SAM" id="SignalP"/>
    </source>
</evidence>
<feature type="signal peptide" evidence="1">
    <location>
        <begin position="1"/>
        <end position="17"/>
    </location>
</feature>
<organism evidence="3 4">
    <name type="scientific">Nannocystis bainbridge</name>
    <dbReference type="NCBI Taxonomy" id="2995303"/>
    <lineage>
        <taxon>Bacteria</taxon>
        <taxon>Pseudomonadati</taxon>
        <taxon>Myxococcota</taxon>
        <taxon>Polyangia</taxon>
        <taxon>Nannocystales</taxon>
        <taxon>Nannocystaceae</taxon>
        <taxon>Nannocystis</taxon>
    </lineage>
</organism>
<dbReference type="RefSeq" id="WP_272084057.1">
    <property type="nucleotide sequence ID" value="NZ_JAQNDL010000001.1"/>
</dbReference>
<reference evidence="3 4" key="1">
    <citation type="submission" date="2022-11" db="EMBL/GenBank/DDBJ databases">
        <title>Minimal conservation of predation-associated metabolite biosynthetic gene clusters underscores biosynthetic potential of Myxococcota including descriptions for ten novel species: Archangium lansinium sp. nov., Myxococcus landrumus sp. nov., Nannocystis bai.</title>
        <authorList>
            <person name="Ahearne A."/>
            <person name="Stevens C."/>
            <person name="Dowd S."/>
        </authorList>
    </citation>
    <scope>NUCLEOTIDE SEQUENCE [LARGE SCALE GENOMIC DNA]</scope>
    <source>
        <strain evidence="3 4">BB15-2</strain>
    </source>
</reference>
<protein>
    <submittedName>
        <fullName evidence="3">ADYC domain-containing protein</fullName>
    </submittedName>
</protein>
<name>A0ABT5DPP6_9BACT</name>
<dbReference type="InterPro" id="IPR045426">
    <property type="entry name" value="ADYC"/>
</dbReference>
<dbReference type="Pfam" id="PF20032">
    <property type="entry name" value="ADYC"/>
    <property type="match status" value="1"/>
</dbReference>
<comment type="caution">
    <text evidence="3">The sequence shown here is derived from an EMBL/GenBank/DDBJ whole genome shotgun (WGS) entry which is preliminary data.</text>
</comment>
<sequence length="331" mass="35837">MLAADKLLFAASLSLVAACDSQDLAAFQPEEEVELRCAPNCPPASGNTEWMGSLYPISPLDTLGNDYRGIKVESLVVAGYTAAGFGAFEGELWADIPNPHFGTIRLWGQQLLGARFTLTFDGKPRYLTISAVQPPPAGDSHWLYGLKWDDDGPDPGDDTPACLKDQVNGEQLAIVHDDLDIDTATGDVFARANTVYFACLHGAAGKATLEGKGFNFGFRPFELGLANFEISLRFILADYCGDGHSWTQDKTNIHYQDLWNIGAGGGLTTDAVWGQNGALCIGAHPRVYDYDEIECPLGVKPPLCGTPAQTQTLFNNQGVIWSRNPWLIPIP</sequence>
<feature type="domain" description="ADYC" evidence="2">
    <location>
        <begin position="108"/>
        <end position="283"/>
    </location>
</feature>
<evidence type="ECO:0000313" key="3">
    <source>
        <dbReference type="EMBL" id="MDC0715632.1"/>
    </source>
</evidence>
<gene>
    <name evidence="3" type="ORF">POL25_01940</name>
</gene>
<feature type="chain" id="PRO_5047216248" evidence="1">
    <location>
        <begin position="18"/>
        <end position="331"/>
    </location>
</feature>
<dbReference type="EMBL" id="JAQNDL010000001">
    <property type="protein sequence ID" value="MDC0715632.1"/>
    <property type="molecule type" value="Genomic_DNA"/>
</dbReference>
<dbReference type="PROSITE" id="PS51257">
    <property type="entry name" value="PROKAR_LIPOPROTEIN"/>
    <property type="match status" value="1"/>
</dbReference>
<keyword evidence="4" id="KW-1185">Reference proteome</keyword>
<dbReference type="Proteomes" id="UP001221686">
    <property type="component" value="Unassembled WGS sequence"/>
</dbReference>